<sequence>MGLLYDLSHSRDPYTDDVSMGDENESILARAQSKWTPSTQTLRSDSEYSDDDGPMSAVPNENTRDTSMSANGAFTTNSRLNAAMLDNSGGGGAAPDLSWLSDDDEDLGLDNISDYEPDAVNFGADEDPLEDPAIQGIGAGGAIVDSGLMQPPSFDREGTLPSENVSTNATTSRDSIQKSAATGSSQQDQPDDWADNWDDDDDDGWGGEELGDDDFGMGDSLADSVPVPARKGKAD</sequence>
<reference evidence="2 3" key="1">
    <citation type="submission" date="2011-02" db="EMBL/GenBank/DDBJ databases">
        <title>The Genome Sequence of Sphaeroforma arctica JP610.</title>
        <authorList>
            <consortium name="The Broad Institute Genome Sequencing Platform"/>
            <person name="Russ C."/>
            <person name="Cuomo C."/>
            <person name="Young S.K."/>
            <person name="Zeng Q."/>
            <person name="Gargeya S."/>
            <person name="Alvarado L."/>
            <person name="Berlin A."/>
            <person name="Chapman S.B."/>
            <person name="Chen Z."/>
            <person name="Freedman E."/>
            <person name="Gellesch M."/>
            <person name="Goldberg J."/>
            <person name="Griggs A."/>
            <person name="Gujja S."/>
            <person name="Heilman E."/>
            <person name="Heiman D."/>
            <person name="Howarth C."/>
            <person name="Mehta T."/>
            <person name="Neiman D."/>
            <person name="Pearson M."/>
            <person name="Roberts A."/>
            <person name="Saif S."/>
            <person name="Shea T."/>
            <person name="Shenoy N."/>
            <person name="Sisk P."/>
            <person name="Stolte C."/>
            <person name="Sykes S."/>
            <person name="White J."/>
            <person name="Yandava C."/>
            <person name="Burger G."/>
            <person name="Gray M.W."/>
            <person name="Holland P.W.H."/>
            <person name="King N."/>
            <person name="Lang F.B.F."/>
            <person name="Roger A.J."/>
            <person name="Ruiz-Trillo I."/>
            <person name="Haas B."/>
            <person name="Nusbaum C."/>
            <person name="Birren B."/>
        </authorList>
    </citation>
    <scope>NUCLEOTIDE SEQUENCE [LARGE SCALE GENOMIC DNA]</scope>
    <source>
        <strain evidence="2 3">JP610</strain>
    </source>
</reference>
<name>A0A0L0FUN4_9EUKA</name>
<feature type="compositionally biased region" description="Acidic residues" evidence="1">
    <location>
        <begin position="101"/>
        <end position="117"/>
    </location>
</feature>
<evidence type="ECO:0000313" key="2">
    <source>
        <dbReference type="EMBL" id="KNC80542.1"/>
    </source>
</evidence>
<feature type="compositionally biased region" description="Polar residues" evidence="1">
    <location>
        <begin position="59"/>
        <end position="80"/>
    </location>
</feature>
<keyword evidence="3" id="KW-1185">Reference proteome</keyword>
<dbReference type="RefSeq" id="XP_014154444.1">
    <property type="nucleotide sequence ID" value="XM_014298969.1"/>
</dbReference>
<gene>
    <name evidence="2" type="ORF">SARC_07089</name>
</gene>
<protein>
    <submittedName>
        <fullName evidence="2">Uncharacterized protein</fullName>
    </submittedName>
</protein>
<proteinExistence type="predicted"/>
<dbReference type="GeneID" id="25907593"/>
<dbReference type="Proteomes" id="UP000054560">
    <property type="component" value="Unassembled WGS sequence"/>
</dbReference>
<dbReference type="AlphaFoldDB" id="A0A0L0FUN4"/>
<organism evidence="2 3">
    <name type="scientific">Sphaeroforma arctica JP610</name>
    <dbReference type="NCBI Taxonomy" id="667725"/>
    <lineage>
        <taxon>Eukaryota</taxon>
        <taxon>Ichthyosporea</taxon>
        <taxon>Ichthyophonida</taxon>
        <taxon>Sphaeroforma</taxon>
    </lineage>
</organism>
<accession>A0A0L0FUN4</accession>
<evidence type="ECO:0000256" key="1">
    <source>
        <dbReference type="SAM" id="MobiDB-lite"/>
    </source>
</evidence>
<feature type="compositionally biased region" description="Polar residues" evidence="1">
    <location>
        <begin position="161"/>
        <end position="187"/>
    </location>
</feature>
<evidence type="ECO:0000313" key="3">
    <source>
        <dbReference type="Proteomes" id="UP000054560"/>
    </source>
</evidence>
<dbReference type="EMBL" id="KQ242137">
    <property type="protein sequence ID" value="KNC80542.1"/>
    <property type="molecule type" value="Genomic_DNA"/>
</dbReference>
<feature type="compositionally biased region" description="Polar residues" evidence="1">
    <location>
        <begin position="33"/>
        <end position="43"/>
    </location>
</feature>
<feature type="region of interest" description="Disordered" evidence="1">
    <location>
        <begin position="1"/>
        <end position="235"/>
    </location>
</feature>
<feature type="compositionally biased region" description="Acidic residues" evidence="1">
    <location>
        <begin position="189"/>
        <end position="216"/>
    </location>
</feature>